<evidence type="ECO:0000256" key="4">
    <source>
        <dbReference type="ARBA" id="ARBA00022475"/>
    </source>
</evidence>
<dbReference type="PANTHER" id="PTHR21716:SF53">
    <property type="entry name" value="PERMEASE PERM-RELATED"/>
    <property type="match status" value="1"/>
</dbReference>
<protein>
    <submittedName>
        <fullName evidence="9">Membrane protein</fullName>
    </submittedName>
</protein>
<evidence type="ECO:0000256" key="8">
    <source>
        <dbReference type="SAM" id="Phobius"/>
    </source>
</evidence>
<comment type="subcellular location">
    <subcellularLocation>
        <location evidence="1">Cell membrane</location>
        <topology evidence="1">Multi-pass membrane protein</topology>
    </subcellularLocation>
</comment>
<dbReference type="STRING" id="29354.IO98_17070"/>
<dbReference type="Pfam" id="PF01594">
    <property type="entry name" value="AI-2E_transport"/>
    <property type="match status" value="1"/>
</dbReference>
<feature type="transmembrane region" description="Helical" evidence="8">
    <location>
        <begin position="342"/>
        <end position="375"/>
    </location>
</feature>
<evidence type="ECO:0000256" key="7">
    <source>
        <dbReference type="ARBA" id="ARBA00023136"/>
    </source>
</evidence>
<evidence type="ECO:0000313" key="10">
    <source>
        <dbReference type="Proteomes" id="UP000028525"/>
    </source>
</evidence>
<evidence type="ECO:0000313" key="9">
    <source>
        <dbReference type="EMBL" id="KEZ89155.1"/>
    </source>
</evidence>
<evidence type="ECO:0000256" key="5">
    <source>
        <dbReference type="ARBA" id="ARBA00022692"/>
    </source>
</evidence>
<keyword evidence="10" id="KW-1185">Reference proteome</keyword>
<feature type="transmembrane region" description="Helical" evidence="8">
    <location>
        <begin position="275"/>
        <end position="294"/>
    </location>
</feature>
<dbReference type="Proteomes" id="UP000028525">
    <property type="component" value="Unassembled WGS sequence"/>
</dbReference>
<feature type="transmembrane region" description="Helical" evidence="8">
    <location>
        <begin position="9"/>
        <end position="30"/>
    </location>
</feature>
<dbReference type="RefSeq" id="WP_038283099.1">
    <property type="nucleotide sequence ID" value="NZ_JPME01000020.1"/>
</dbReference>
<evidence type="ECO:0000256" key="1">
    <source>
        <dbReference type="ARBA" id="ARBA00004651"/>
    </source>
</evidence>
<dbReference type="PANTHER" id="PTHR21716">
    <property type="entry name" value="TRANSMEMBRANE PROTEIN"/>
    <property type="match status" value="1"/>
</dbReference>
<feature type="transmembrane region" description="Helical" evidence="8">
    <location>
        <begin position="85"/>
        <end position="113"/>
    </location>
</feature>
<dbReference type="InterPro" id="IPR002549">
    <property type="entry name" value="AI-2E-like"/>
</dbReference>
<keyword evidence="4" id="KW-1003">Cell membrane</keyword>
<evidence type="ECO:0000256" key="2">
    <source>
        <dbReference type="ARBA" id="ARBA00009773"/>
    </source>
</evidence>
<evidence type="ECO:0000256" key="3">
    <source>
        <dbReference type="ARBA" id="ARBA00022448"/>
    </source>
</evidence>
<feature type="transmembrane region" description="Helical" evidence="8">
    <location>
        <begin position="42"/>
        <end position="64"/>
    </location>
</feature>
<comment type="caution">
    <text evidence="9">The sequence shown here is derived from an EMBL/GenBank/DDBJ whole genome shotgun (WGS) entry which is preliminary data.</text>
</comment>
<gene>
    <name evidence="9" type="ORF">IO98_17070</name>
</gene>
<keyword evidence="5 8" id="KW-0812">Transmembrane</keyword>
<name>A0A084JJM1_9FIRM</name>
<proteinExistence type="inferred from homology"/>
<dbReference type="EMBL" id="JPME01000020">
    <property type="protein sequence ID" value="KEZ89155.1"/>
    <property type="molecule type" value="Genomic_DNA"/>
</dbReference>
<dbReference type="OrthoDB" id="9793390at2"/>
<keyword evidence="7 8" id="KW-0472">Membrane</keyword>
<keyword evidence="3" id="KW-0813">Transport</keyword>
<dbReference type="AlphaFoldDB" id="A0A084JJM1"/>
<evidence type="ECO:0000256" key="6">
    <source>
        <dbReference type="ARBA" id="ARBA00022989"/>
    </source>
</evidence>
<dbReference type="GO" id="GO:0055085">
    <property type="term" value="P:transmembrane transport"/>
    <property type="evidence" value="ECO:0007669"/>
    <property type="project" value="TreeGrafter"/>
</dbReference>
<feature type="transmembrane region" description="Helical" evidence="8">
    <location>
        <begin position="185"/>
        <end position="209"/>
    </location>
</feature>
<comment type="similarity">
    <text evidence="2">Belongs to the autoinducer-2 exporter (AI-2E) (TC 2.A.86) family.</text>
</comment>
<feature type="transmembrane region" description="Helical" evidence="8">
    <location>
        <begin position="252"/>
        <end position="269"/>
    </location>
</feature>
<reference evidence="9 10" key="1">
    <citation type="submission" date="2014-07" db="EMBL/GenBank/DDBJ databases">
        <title>Draft genome of Clostridium celerecrescens 152B isolated from sediments associated with methane hydrate from Krishna Godavari basin.</title>
        <authorList>
            <person name="Honkalas V.S."/>
            <person name="Dabir A.P."/>
            <person name="Arora P."/>
            <person name="Dhakephalkar P.K."/>
        </authorList>
    </citation>
    <scope>NUCLEOTIDE SEQUENCE [LARGE SCALE GENOMIC DNA]</scope>
    <source>
        <strain evidence="9 10">152B</strain>
    </source>
</reference>
<organism evidence="9 10">
    <name type="scientific">Lacrimispora celerecrescens</name>
    <dbReference type="NCBI Taxonomy" id="29354"/>
    <lineage>
        <taxon>Bacteria</taxon>
        <taxon>Bacillati</taxon>
        <taxon>Bacillota</taxon>
        <taxon>Clostridia</taxon>
        <taxon>Lachnospirales</taxon>
        <taxon>Lachnospiraceae</taxon>
        <taxon>Lacrimispora</taxon>
    </lineage>
</organism>
<keyword evidence="6 8" id="KW-1133">Transmembrane helix</keyword>
<sequence>MKETKFRNYICWGVTALSVIALSITFAFFLSRFQAVKGTAKIIVGILMPVIYGAVLAYLLLPVYNKSRDISVRLLSSRWKNRNGVKSISGAVATLISLIFLFVIVVGLFLMIIPQIYTSVMGLQESLGENMNDLALWLQKMLQDNPSVERAVIPIYDRLTGQLQNWMTSDLVPNMSMLIGSLSSGLLSVVLVLKNILIGVIVMVYLLNIKGILSAQGKKIIYSIFPVKTANQAIDEIRFVHRVFGGFITGKILDSLIIGILCFVLLNAMKMPYTLLVSVIVGVTNVIPFFGPFIGAIPSAFLILLVSPIKCLYFLIFILLLQQFDGNILGPKILGQSTGLPSFWVLFSILLFGGLFGFVGMIIAVPTFAVIYSVVSRLVNRSLAKKDLSLKTADYFDLERIDEDKKTYMK</sequence>
<feature type="transmembrane region" description="Helical" evidence="8">
    <location>
        <begin position="301"/>
        <end position="322"/>
    </location>
</feature>
<accession>A0A084JJM1</accession>
<dbReference type="GO" id="GO:0005886">
    <property type="term" value="C:plasma membrane"/>
    <property type="evidence" value="ECO:0007669"/>
    <property type="project" value="UniProtKB-SubCell"/>
</dbReference>